<dbReference type="SMART" id="SM01360">
    <property type="entry name" value="A2M"/>
    <property type="match status" value="1"/>
</dbReference>
<evidence type="ECO:0000259" key="4">
    <source>
        <dbReference type="SMART" id="SM01360"/>
    </source>
</evidence>
<feature type="domain" description="Alpha-2-macroglobulin" evidence="4">
    <location>
        <begin position="1263"/>
        <end position="1353"/>
    </location>
</feature>
<dbReference type="GO" id="GO:0004866">
    <property type="term" value="F:endopeptidase inhibitor activity"/>
    <property type="evidence" value="ECO:0007669"/>
    <property type="project" value="InterPro"/>
</dbReference>
<dbReference type="Pfam" id="PF11974">
    <property type="entry name" value="bMG3"/>
    <property type="match status" value="1"/>
</dbReference>
<dbReference type="OrthoDB" id="9767116at2"/>
<dbReference type="InterPro" id="IPR008930">
    <property type="entry name" value="Terpenoid_cyclase/PrenylTrfase"/>
</dbReference>
<dbReference type="EMBL" id="DF967972">
    <property type="protein sequence ID" value="GAP15444.1"/>
    <property type="molecule type" value="Genomic_DNA"/>
</dbReference>
<sequence>MNPKIQYSSNHRLPVKPVFFGLAVILILISSACNLPIVSPTPTTTPPTELPATPVAAAKPLPAAVVETDPLPNSDLSVDGALTVYFNQPMQRASVEGALRTEPVMAGKFEWPDPSTMRFIPDQALPPDTPITLTIEDSATAANGLAMSSPVSYEFQTAPYLTVTERLPRPESTDIDPTSAVVATFNLPVVALGETSAAPDAFIIDPPVEGRGEWLNTSTYIFYPDPAMQGGVKYTITLAPDLKSQSGSPWSSDASLNWSFTTALPQLVNLEPASGTELGLDTPITLTFNQPVDRASVEANLKFTPQGGDPIPGSLKWSEDATQVTYTPAEMLARDTLYTLALSTQATGLGGTALSKPLAANFHTVPALSVVGTDPGQGKTIKSYGGYGGLVLTFSSPLSTKQDFTELVQFSPEINDVSYYATEKTLNIYGYFKPSSDYVLTLSGELADQWGMALGADFTLNFNTKESQPVLNIPMVESTGSRVLFLTSDDSLLPANATNLTSLNIRSGELTLEDFISGTQNYDTYPPKPNRWQQAVNLEANRNQTIGVELTPEGQPLKPGLYAFSVGSSQLFSYDHDINFYIVSSHIQMTLKVSIDEMLIWAVDLETNQPVSGLDVRVLDQNQTEVGSSTTDPNGLATVPLSSDRNVYDYLYVVSGQPGDANFSLAVTNWYAGINAWDYGISSLIQPSKPGVYLYTDRPIYRPGQTVYLRGIVRTPVNGRYELAPEKEYTASMVGPFDPLTGESATLDTQNKSLTAFGTFSMTFTLPENATPGQYHFEVPGTDTYLFFLVANYRKPEMEVKVDFDSNQAVNGSDLHAVIDAQYYFGAPAGNLPVTWSLSRQRSDFYIPGGYQVGPVDTNWLNPYFYFTYSGPQILLTGEATTDTSGKVELTFTPDQLSTLNQTELQDLTLEATITDPSNQPVSGRGSMRLLPADFAIGVQPEVWSSQAGDELAFSVLTVDWNQKVSPNHPLKANFQKITWKQSFSADAGEMANTPEFTSVGSTDFTTGADGLARIAFTPQDPGIYQVTVSNANAVTQVWVWVSGAGSAPWPMLANQRLRLSADAQSYQPGQSARIFIPNPFAGEALALVSVERAKVMRTEVVHLTGSGLDYQLPLSEEDAPNVYVSVTILGSAGGRSDFRQGFIELKVDPAAQILNVKLTGEPARARPGEPLTLTLEVRDAAGQPVQGEFSLALVDKAVLALADPNSASIIEAYYGDQYLGVSTSLSLAAYGLRSIAIPPGRGGGGGDGMVAAPTVREDFQDTAYWNGEVVTDADGRAQINLTLPDNVTTWVGMVRGITRDSLVGETELEIIATRDLLVRPATPRFLVAGDHLELAAVVNNNTTQDLDVQVSLKPTGFTLDDSAQALQTVQIQAGGQQRVTWWGTVESVAEADLVFGAQGGGLEDFARPSWGKLPVLTFSAPQTFGTAGMLSEAGQRIETVSLPRSFTATSGELQVELSPSLAAVVLSDLTVIEQSRYDFTEAMVSRLVPNLETYRALKELGISNIELENQLNAQIKTDLPKLIARQKSDGGWGWDSTAGSDPQISIYAVWALTRAREAGFEVANQPFNNGVQYLLASLIAPQMSSEDYQLDRLAFQYFVLAEAGQTALEPQSLLALRSRLNPWAKAMLALTLEKLEPGNADTTTLLSDLQATALRSASGVNWQDAVEYRQNFVTRNLSTAIVTYALARLDPASPLLVDATRYLITNREEIGGWSTSYESAWVITALIETMKGTGDLQANFTFTAALNGSPLASGEAGGATALNPVRANVPIGQLLPKDPNELVISRQGGNGRLYYRAYLKIDRLAQDAKPIERGMALERRYYQVDETCKLPDCPEITTARLDAKAPIWVRLSLTVPSDQYYAVVEDWLPAGTEVLDLSLKTSQLALTDQVAGSQYNPRNPFAQGWGWWYFGDPQISDDSVTWVAPYLPAGTYELTYQLVPTTAGEFQVLPAHAFIYYFPEVEATSAGNLLTIE</sequence>
<feature type="domain" description="Alpha-2-macroglobulin bait region" evidence="3">
    <location>
        <begin position="1058"/>
        <end position="1202"/>
    </location>
</feature>
<keyword evidence="2" id="KW-0732">Signal</keyword>
<dbReference type="Pfam" id="PF17973">
    <property type="entry name" value="bMG10"/>
    <property type="match status" value="1"/>
</dbReference>
<dbReference type="Proteomes" id="UP000055060">
    <property type="component" value="Unassembled WGS sequence"/>
</dbReference>
<dbReference type="Gene3D" id="2.60.40.3710">
    <property type="match status" value="3"/>
</dbReference>
<dbReference type="InterPro" id="IPR021868">
    <property type="entry name" value="Alpha_2_Macroglob_MG3"/>
</dbReference>
<gene>
    <name evidence="5" type="ORF">LARV_03231</name>
</gene>
<dbReference type="InterPro" id="IPR011625">
    <property type="entry name" value="A2M_N_BRD"/>
</dbReference>
<reference evidence="5" key="1">
    <citation type="submission" date="2015-07" db="EMBL/GenBank/DDBJ databases">
        <title>Draft Genome Sequences of Anaerolinea thermolimosa IMO-1, Bellilinea caldifistulae GOMI-1, Leptolinea tardivitalis YMTK-2, Levilinea saccharolytica KIBI-1,Longilinea arvoryzae KOME-1, Previously Described as Members of the Anaerolineaceae (Chloroflexi).</title>
        <authorList>
            <person name="Sekiguchi Y."/>
            <person name="Ohashi A."/>
            <person name="Matsuura N."/>
            <person name="Tourlousse M.D."/>
        </authorList>
    </citation>
    <scope>NUCLEOTIDE SEQUENCE [LARGE SCALE GENOMIC DNA]</scope>
    <source>
        <strain evidence="5">KOME-1</strain>
    </source>
</reference>
<accession>A0A0S7BJW5</accession>
<dbReference type="Gene3D" id="2.20.130.20">
    <property type="match status" value="1"/>
</dbReference>
<dbReference type="STRING" id="360412.LARV_03231"/>
<dbReference type="InterPro" id="IPR001599">
    <property type="entry name" value="Macroglobln_a2"/>
</dbReference>
<dbReference type="InterPro" id="IPR051802">
    <property type="entry name" value="YfhM-like"/>
</dbReference>
<dbReference type="PANTHER" id="PTHR40094:SF1">
    <property type="entry name" value="UBIQUITIN DOMAIN-CONTAINING PROTEIN"/>
    <property type="match status" value="1"/>
</dbReference>
<organism evidence="5">
    <name type="scientific">Longilinea arvoryzae</name>
    <dbReference type="NCBI Taxonomy" id="360412"/>
    <lineage>
        <taxon>Bacteria</taxon>
        <taxon>Bacillati</taxon>
        <taxon>Chloroflexota</taxon>
        <taxon>Anaerolineae</taxon>
        <taxon>Anaerolineales</taxon>
        <taxon>Anaerolineaceae</taxon>
        <taxon>Longilinea</taxon>
    </lineage>
</organism>
<dbReference type="InterPro" id="IPR002890">
    <property type="entry name" value="MG2"/>
</dbReference>
<evidence type="ECO:0000256" key="1">
    <source>
        <dbReference type="ARBA" id="ARBA00010556"/>
    </source>
</evidence>
<dbReference type="SMART" id="SM01359">
    <property type="entry name" value="A2M_N_2"/>
    <property type="match status" value="1"/>
</dbReference>
<dbReference type="PANTHER" id="PTHR40094">
    <property type="entry name" value="ALPHA-2-MACROGLOBULIN HOMOLOG"/>
    <property type="match status" value="1"/>
</dbReference>
<dbReference type="Pfam" id="PF13205">
    <property type="entry name" value="Big_5"/>
    <property type="match status" value="3"/>
</dbReference>
<dbReference type="PROSITE" id="PS51257">
    <property type="entry name" value="PROKAR_LIPOPROTEIN"/>
    <property type="match status" value="1"/>
</dbReference>
<dbReference type="Pfam" id="PF07703">
    <property type="entry name" value="A2M_BRD"/>
    <property type="match status" value="1"/>
</dbReference>
<dbReference type="Pfam" id="PF01835">
    <property type="entry name" value="MG2"/>
    <property type="match status" value="1"/>
</dbReference>
<proteinExistence type="inferred from homology"/>
<dbReference type="InterPro" id="IPR032812">
    <property type="entry name" value="SbsA_Ig"/>
</dbReference>
<dbReference type="Gene3D" id="2.60.40.1930">
    <property type="match status" value="1"/>
</dbReference>
<evidence type="ECO:0000313" key="6">
    <source>
        <dbReference type="Proteomes" id="UP000055060"/>
    </source>
</evidence>
<dbReference type="RefSeq" id="WP_075074624.1">
    <property type="nucleotide sequence ID" value="NZ_DF967972.1"/>
</dbReference>
<dbReference type="Pfam" id="PF00207">
    <property type="entry name" value="A2M"/>
    <property type="match status" value="1"/>
</dbReference>
<keyword evidence="6" id="KW-1185">Reference proteome</keyword>
<evidence type="ECO:0000313" key="5">
    <source>
        <dbReference type="EMBL" id="GAP15444.1"/>
    </source>
</evidence>
<dbReference type="InterPro" id="IPR041246">
    <property type="entry name" value="Bact_MG10"/>
</dbReference>
<evidence type="ECO:0000256" key="2">
    <source>
        <dbReference type="ARBA" id="ARBA00022729"/>
    </source>
</evidence>
<dbReference type="Gene3D" id="1.50.10.20">
    <property type="match status" value="1"/>
</dbReference>
<protein>
    <submittedName>
        <fullName evidence="5">Large extracellular alpha-helical protein</fullName>
    </submittedName>
</protein>
<dbReference type="SUPFAM" id="SSF48239">
    <property type="entry name" value="Terpenoid cyclases/Protein prenyltransferases"/>
    <property type="match status" value="1"/>
</dbReference>
<evidence type="ECO:0000259" key="3">
    <source>
        <dbReference type="SMART" id="SM01359"/>
    </source>
</evidence>
<name>A0A0S7BJW5_9CHLR</name>
<comment type="similarity">
    <text evidence="1">Belongs to the protease inhibitor I39 (alpha-2-macroglobulin) family. Bacterial alpha-2-macroglobulin subfamily.</text>
</comment>